<dbReference type="InterPro" id="IPR018181">
    <property type="entry name" value="Heat_shock_70_CS"/>
</dbReference>
<dbReference type="Proteomes" id="UP000887563">
    <property type="component" value="Unplaced"/>
</dbReference>
<evidence type="ECO:0000256" key="6">
    <source>
        <dbReference type="SAM" id="Coils"/>
    </source>
</evidence>
<accession>A0A914NJ38</accession>
<feature type="coiled-coil region" evidence="6">
    <location>
        <begin position="129"/>
        <end position="189"/>
    </location>
</feature>
<dbReference type="SUPFAM" id="SSF53067">
    <property type="entry name" value="Actin-like ATPase domain"/>
    <property type="match status" value="4"/>
</dbReference>
<evidence type="ECO:0000256" key="5">
    <source>
        <dbReference type="RuleBase" id="RU003322"/>
    </source>
</evidence>
<dbReference type="GO" id="GO:0006950">
    <property type="term" value="P:response to stress"/>
    <property type="evidence" value="ECO:0007669"/>
    <property type="project" value="UniProtKB-ARBA"/>
</dbReference>
<dbReference type="FunFam" id="2.60.34.10:FF:000041">
    <property type="entry name" value="Endoplasmic reticulum chaperone BiP"/>
    <property type="match status" value="1"/>
</dbReference>
<dbReference type="Gene3D" id="3.90.640.10">
    <property type="entry name" value="Actin, Chain A, domain 4"/>
    <property type="match status" value="4"/>
</dbReference>
<protein>
    <submittedName>
        <fullName evidence="8">Heat shock protein 70</fullName>
    </submittedName>
</protein>
<evidence type="ECO:0000256" key="2">
    <source>
        <dbReference type="ARBA" id="ARBA00022741"/>
    </source>
</evidence>
<dbReference type="GO" id="GO:0140662">
    <property type="term" value="F:ATP-dependent protein folding chaperone"/>
    <property type="evidence" value="ECO:0007669"/>
    <property type="project" value="InterPro"/>
</dbReference>
<dbReference type="FunFam" id="3.30.420.40:FF:000135">
    <property type="entry name" value="Heat shock cognate 71 kDa protein"/>
    <property type="match status" value="1"/>
</dbReference>
<dbReference type="Gene3D" id="3.30.420.40">
    <property type="match status" value="3"/>
</dbReference>
<dbReference type="WBParaSite" id="Minc3s06959g40542">
    <property type="protein sequence ID" value="Minc3s06959g40542"/>
    <property type="gene ID" value="Minc3s06959g40542"/>
</dbReference>
<organism evidence="7 8">
    <name type="scientific">Meloidogyne incognita</name>
    <name type="common">Southern root-knot nematode worm</name>
    <name type="synonym">Oxyuris incognita</name>
    <dbReference type="NCBI Taxonomy" id="6306"/>
    <lineage>
        <taxon>Eukaryota</taxon>
        <taxon>Metazoa</taxon>
        <taxon>Ecdysozoa</taxon>
        <taxon>Nematoda</taxon>
        <taxon>Chromadorea</taxon>
        <taxon>Rhabditida</taxon>
        <taxon>Tylenchina</taxon>
        <taxon>Tylenchomorpha</taxon>
        <taxon>Tylenchoidea</taxon>
        <taxon>Meloidogynidae</taxon>
        <taxon>Meloidogyninae</taxon>
        <taxon>Meloidogyne</taxon>
        <taxon>Meloidogyne incognita group</taxon>
    </lineage>
</organism>
<dbReference type="InterPro" id="IPR043129">
    <property type="entry name" value="ATPase_NBD"/>
</dbReference>
<proteinExistence type="inferred from homology"/>
<keyword evidence="4" id="KW-0346">Stress response</keyword>
<dbReference type="FunFam" id="3.90.640.10:FF:000134">
    <property type="entry name" value="Heat shock cognate 71 kDa protein"/>
    <property type="match status" value="3"/>
</dbReference>
<reference evidence="8" key="1">
    <citation type="submission" date="2022-11" db="UniProtKB">
        <authorList>
            <consortium name="WormBaseParasite"/>
        </authorList>
    </citation>
    <scope>IDENTIFICATION</scope>
</reference>
<dbReference type="PROSITE" id="PS01036">
    <property type="entry name" value="HSP70_3"/>
    <property type="match status" value="1"/>
</dbReference>
<dbReference type="InterPro" id="IPR029047">
    <property type="entry name" value="HSP70_peptide-bd_sf"/>
</dbReference>
<dbReference type="AlphaFoldDB" id="A0A914NJ38"/>
<name>A0A914NJ38_MELIC</name>
<dbReference type="Gene3D" id="2.60.34.10">
    <property type="entry name" value="Substrate Binding Domain Of DNAk, Chain A, domain 1"/>
    <property type="match status" value="1"/>
</dbReference>
<dbReference type="InterPro" id="IPR013126">
    <property type="entry name" value="Hsp_70_fam"/>
</dbReference>
<keyword evidence="7" id="KW-1185">Reference proteome</keyword>
<comment type="similarity">
    <text evidence="1 5">Belongs to the heat shock protein 70 family.</text>
</comment>
<evidence type="ECO:0000313" key="7">
    <source>
        <dbReference type="Proteomes" id="UP000887563"/>
    </source>
</evidence>
<dbReference type="Pfam" id="PF00012">
    <property type="entry name" value="HSP70"/>
    <property type="match status" value="3"/>
</dbReference>
<evidence type="ECO:0000256" key="4">
    <source>
        <dbReference type="ARBA" id="ARBA00023016"/>
    </source>
</evidence>
<evidence type="ECO:0000313" key="8">
    <source>
        <dbReference type="WBParaSite" id="Minc3s06959g40542"/>
    </source>
</evidence>
<evidence type="ECO:0000256" key="1">
    <source>
        <dbReference type="ARBA" id="ARBA00007381"/>
    </source>
</evidence>
<evidence type="ECO:0000256" key="3">
    <source>
        <dbReference type="ARBA" id="ARBA00022840"/>
    </source>
</evidence>
<sequence length="550" mass="61508">MSKASAVGAIAYGLDKKGQGERNVLIFDLGGGTFDVSILTIEDGIFEVKSTAGDTHLGGEDFDNRMVNQFVAEFKRKHKKDLATNPRALRRLRTACERAKRTLSSSTQASIEIDSLFDGIDFYTNITRLRRLRSACERAKRTLSSSNQASIEIDSLFDGIDFYTNITRLRRLRTACERAKRTLSSSNQASIEIDSLLDGIDFYTNITRARFEELCAELFRSTMAFLIVRMDLSLTALTSSKQWGMISIEIDSLFDGIDFYTNITRLRRLRTACERAKRTLSSSNQASIEIDSLFDGIDFYTNITRARFEELCADLIRSTMDPVEKSIRDAKMDKSQIHDIVLVGGSTRIPKVQKLLSDFFSGKELNKSINPDEAVAYGAAVQAAILSGDKSENVQDLLLLDVAPLSLGIETAGGVMTPLIKRNTTIPTKTSQTFTTYSDNQPGVLIQVYEGERAMTKDNNLLGKFELSGIPRAPRGVPQIESTGNQNKITITNDKGRFSKDEIERMVQEAEKYRGEDCFNIKQTMEDDKLKDKISEGDKKVLDKCQEMLS</sequence>
<dbReference type="PRINTS" id="PR00301">
    <property type="entry name" value="HEATSHOCK70"/>
</dbReference>
<dbReference type="SUPFAM" id="SSF100920">
    <property type="entry name" value="Heat shock protein 70kD (HSP70), peptide-binding domain"/>
    <property type="match status" value="1"/>
</dbReference>
<dbReference type="FunFam" id="3.30.420.40:FF:000028">
    <property type="entry name" value="heat shock 70 kDa protein-like"/>
    <property type="match status" value="1"/>
</dbReference>
<dbReference type="GO" id="GO:0005524">
    <property type="term" value="F:ATP binding"/>
    <property type="evidence" value="ECO:0007669"/>
    <property type="project" value="UniProtKB-KW"/>
</dbReference>
<dbReference type="PANTHER" id="PTHR19375">
    <property type="entry name" value="HEAT SHOCK PROTEIN 70KDA"/>
    <property type="match status" value="1"/>
</dbReference>
<dbReference type="PROSITE" id="PS00329">
    <property type="entry name" value="HSP70_2"/>
    <property type="match status" value="1"/>
</dbReference>
<dbReference type="FunFam" id="3.30.420.40:FF:000172">
    <property type="entry name" value="Heat shock 70 kDa protein"/>
    <property type="match status" value="1"/>
</dbReference>
<keyword evidence="2 5" id="KW-0547">Nucleotide-binding</keyword>
<keyword evidence="6" id="KW-0175">Coiled coil</keyword>
<keyword evidence="3 5" id="KW-0067">ATP-binding</keyword>